<dbReference type="Proteomes" id="UP000281343">
    <property type="component" value="Unassembled WGS sequence"/>
</dbReference>
<keyword evidence="4" id="KW-1185">Reference proteome</keyword>
<dbReference type="PANTHER" id="PTHR43441">
    <property type="entry name" value="RIBOSOMAL-PROTEIN-SERINE ACETYLTRANSFERASE"/>
    <property type="match status" value="1"/>
</dbReference>
<dbReference type="InterPro" id="IPR051908">
    <property type="entry name" value="Ribosomal_N-acetyltransferase"/>
</dbReference>
<evidence type="ECO:0000256" key="1">
    <source>
        <dbReference type="SAM" id="MobiDB-lite"/>
    </source>
</evidence>
<gene>
    <name evidence="3" type="ORF">D9R08_05055</name>
</gene>
<dbReference type="SUPFAM" id="SSF55729">
    <property type="entry name" value="Acyl-CoA N-acyltransferases (Nat)"/>
    <property type="match status" value="1"/>
</dbReference>
<dbReference type="GO" id="GO:0008999">
    <property type="term" value="F:protein-N-terminal-alanine acetyltransferase activity"/>
    <property type="evidence" value="ECO:0007669"/>
    <property type="project" value="TreeGrafter"/>
</dbReference>
<name>A0A3L9Y2G8_9RHOB</name>
<feature type="region of interest" description="Disordered" evidence="1">
    <location>
        <begin position="1"/>
        <end position="25"/>
    </location>
</feature>
<dbReference type="Gene3D" id="3.40.630.30">
    <property type="match status" value="1"/>
</dbReference>
<dbReference type="PANTHER" id="PTHR43441:SF2">
    <property type="entry name" value="FAMILY ACETYLTRANSFERASE, PUTATIVE (AFU_ORTHOLOGUE AFUA_7G00850)-RELATED"/>
    <property type="match status" value="1"/>
</dbReference>
<accession>A0A3L9Y2G8</accession>
<dbReference type="AlphaFoldDB" id="A0A3L9Y2G8"/>
<evidence type="ECO:0000313" key="4">
    <source>
        <dbReference type="Proteomes" id="UP000281343"/>
    </source>
</evidence>
<dbReference type="InterPro" id="IPR016181">
    <property type="entry name" value="Acyl_CoA_acyltransferase"/>
</dbReference>
<dbReference type="FunFam" id="3.40.630.30:FF:000047">
    <property type="entry name" value="Acetyltransferase, GNAT family"/>
    <property type="match status" value="1"/>
</dbReference>
<proteinExistence type="predicted"/>
<dbReference type="PROSITE" id="PS51186">
    <property type="entry name" value="GNAT"/>
    <property type="match status" value="1"/>
</dbReference>
<protein>
    <submittedName>
        <fullName evidence="3">N-acetyltransferase</fullName>
    </submittedName>
</protein>
<evidence type="ECO:0000313" key="3">
    <source>
        <dbReference type="EMBL" id="RMA43011.1"/>
    </source>
</evidence>
<dbReference type="GO" id="GO:1990189">
    <property type="term" value="F:protein N-terminal-serine acetyltransferase activity"/>
    <property type="evidence" value="ECO:0007669"/>
    <property type="project" value="TreeGrafter"/>
</dbReference>
<organism evidence="3 4">
    <name type="scientific">Rhodophyticola porphyridii</name>
    <dbReference type="NCBI Taxonomy" id="1852017"/>
    <lineage>
        <taxon>Bacteria</taxon>
        <taxon>Pseudomonadati</taxon>
        <taxon>Pseudomonadota</taxon>
        <taxon>Alphaproteobacteria</taxon>
        <taxon>Rhodobacterales</taxon>
        <taxon>Roseobacteraceae</taxon>
        <taxon>Rhodophyticola</taxon>
    </lineage>
</organism>
<evidence type="ECO:0000259" key="2">
    <source>
        <dbReference type="PROSITE" id="PS51186"/>
    </source>
</evidence>
<feature type="compositionally biased region" description="Pro residues" evidence="1">
    <location>
        <begin position="13"/>
        <end position="22"/>
    </location>
</feature>
<dbReference type="OrthoDB" id="5295305at2"/>
<dbReference type="InterPro" id="IPR000182">
    <property type="entry name" value="GNAT_dom"/>
</dbReference>
<keyword evidence="3" id="KW-0808">Transferase</keyword>
<dbReference type="RefSeq" id="WP_121896948.1">
    <property type="nucleotide sequence ID" value="NZ_RCNT01000002.1"/>
</dbReference>
<dbReference type="GO" id="GO:0005737">
    <property type="term" value="C:cytoplasm"/>
    <property type="evidence" value="ECO:0007669"/>
    <property type="project" value="TreeGrafter"/>
</dbReference>
<dbReference type="EMBL" id="RCNT01000002">
    <property type="protein sequence ID" value="RMA43011.1"/>
    <property type="molecule type" value="Genomic_DNA"/>
</dbReference>
<comment type="caution">
    <text evidence="3">The sequence shown here is derived from an EMBL/GenBank/DDBJ whole genome shotgun (WGS) entry which is preliminary data.</text>
</comment>
<dbReference type="Pfam" id="PF13302">
    <property type="entry name" value="Acetyltransf_3"/>
    <property type="match status" value="1"/>
</dbReference>
<sequence>MADHDRAGEPVPGFRPPPPPGGEPLAGRYARLVRLSADEHAADLHRANSVSDAIWDFLPYGPFSSAAAYHRWVREVEAGPDPLFYAIQNLETGQWSGVASYLRITPEMGTIEVGHINFAPAMQRTRAATEAMYLMMEWAFEAGYRRYEWKCNARNLGSRRAAERLGFSYEGVFRQAAVVKGRNRDTAWFACIDAEWPALKEAFRAWLSPQNFDAEGRQKERLGDLTRLVRVSSDPALPGPSGD</sequence>
<feature type="domain" description="N-acetyltransferase" evidence="2">
    <location>
        <begin position="33"/>
        <end position="185"/>
    </location>
</feature>
<reference evidence="3 4" key="1">
    <citation type="submission" date="2018-10" db="EMBL/GenBank/DDBJ databases">
        <authorList>
            <person name="Jung H.S."/>
            <person name="Jeon C.O."/>
        </authorList>
    </citation>
    <scope>NUCLEOTIDE SEQUENCE [LARGE SCALE GENOMIC DNA]</scope>
    <source>
        <strain evidence="3 4">MA-7-27</strain>
    </source>
</reference>